<dbReference type="Pfam" id="PF00106">
    <property type="entry name" value="adh_short"/>
    <property type="match status" value="1"/>
</dbReference>
<dbReference type="PANTHER" id="PTHR44196">
    <property type="entry name" value="DEHYDROGENASE/REDUCTASE SDR FAMILY MEMBER 7B"/>
    <property type="match status" value="1"/>
</dbReference>
<evidence type="ECO:0000313" key="4">
    <source>
        <dbReference type="EMBL" id="CAK0843946.1"/>
    </source>
</evidence>
<evidence type="ECO:0000256" key="2">
    <source>
        <dbReference type="ARBA" id="ARBA00023002"/>
    </source>
</evidence>
<dbReference type="SUPFAM" id="SSF51735">
    <property type="entry name" value="NAD(P)-binding Rossmann-fold domains"/>
    <property type="match status" value="1"/>
</dbReference>
<keyword evidence="5" id="KW-1185">Reference proteome</keyword>
<dbReference type="PRINTS" id="PR00080">
    <property type="entry name" value="SDRFAMILY"/>
</dbReference>
<name>A0ABN9TDV2_9DINO</name>
<dbReference type="PANTHER" id="PTHR44196:SF1">
    <property type="entry name" value="DEHYDROGENASE_REDUCTASE SDR FAMILY MEMBER 7B"/>
    <property type="match status" value="1"/>
</dbReference>
<protein>
    <submittedName>
        <fullName evidence="4">Uncharacterized protein</fullName>
    </submittedName>
</protein>
<reference evidence="4" key="1">
    <citation type="submission" date="2023-10" db="EMBL/GenBank/DDBJ databases">
        <authorList>
            <person name="Chen Y."/>
            <person name="Shah S."/>
            <person name="Dougan E. K."/>
            <person name="Thang M."/>
            <person name="Chan C."/>
        </authorList>
    </citation>
    <scope>NUCLEOTIDE SEQUENCE [LARGE SCALE GENOMIC DNA]</scope>
</reference>
<comment type="caution">
    <text evidence="4">The sequence shown here is derived from an EMBL/GenBank/DDBJ whole genome shotgun (WGS) entry which is preliminary data.</text>
</comment>
<sequence>MAALPSGAAGLWRGARCSSPCLPPPGARAQHGPPRVLEPAGPRACGPCSVLGVPGRDKLVKLVEECRDKSGVDSIASYECDVSNKNDVLATCKSILDKYGQVDVLINNASTYECSNFQDLSLDSIDHMVDVNLKGTMYMTHCILPSMMSAKAGKIIMVNSVAGTGSWTVPGESIYCASKHGQTGFASALANEVREHGITVTSLHPGGIDTPLQVKAGTPDEVRAKFLTAEDVVDAIQYVVNADSRVLVKTINLWRSAFWH</sequence>
<dbReference type="EMBL" id="CAUYUJ010014618">
    <property type="protein sequence ID" value="CAK0843946.1"/>
    <property type="molecule type" value="Genomic_DNA"/>
</dbReference>
<evidence type="ECO:0000256" key="3">
    <source>
        <dbReference type="RuleBase" id="RU000363"/>
    </source>
</evidence>
<dbReference type="InterPro" id="IPR036291">
    <property type="entry name" value="NAD(P)-bd_dom_sf"/>
</dbReference>
<organism evidence="4 5">
    <name type="scientific">Prorocentrum cordatum</name>
    <dbReference type="NCBI Taxonomy" id="2364126"/>
    <lineage>
        <taxon>Eukaryota</taxon>
        <taxon>Sar</taxon>
        <taxon>Alveolata</taxon>
        <taxon>Dinophyceae</taxon>
        <taxon>Prorocentrales</taxon>
        <taxon>Prorocentraceae</taxon>
        <taxon>Prorocentrum</taxon>
    </lineage>
</organism>
<dbReference type="InterPro" id="IPR002347">
    <property type="entry name" value="SDR_fam"/>
</dbReference>
<dbReference type="Gene3D" id="3.40.50.720">
    <property type="entry name" value="NAD(P)-binding Rossmann-like Domain"/>
    <property type="match status" value="1"/>
</dbReference>
<gene>
    <name evidence="4" type="ORF">PCOR1329_LOCUS38138</name>
</gene>
<keyword evidence="2" id="KW-0560">Oxidoreductase</keyword>
<evidence type="ECO:0000256" key="1">
    <source>
        <dbReference type="ARBA" id="ARBA00006484"/>
    </source>
</evidence>
<dbReference type="Proteomes" id="UP001189429">
    <property type="component" value="Unassembled WGS sequence"/>
</dbReference>
<dbReference type="CDD" id="cd05233">
    <property type="entry name" value="SDR_c"/>
    <property type="match status" value="1"/>
</dbReference>
<proteinExistence type="inferred from homology"/>
<accession>A0ABN9TDV2</accession>
<evidence type="ECO:0000313" key="5">
    <source>
        <dbReference type="Proteomes" id="UP001189429"/>
    </source>
</evidence>
<comment type="similarity">
    <text evidence="1 3">Belongs to the short-chain dehydrogenases/reductases (SDR) family.</text>
</comment>
<dbReference type="PRINTS" id="PR00081">
    <property type="entry name" value="GDHRDH"/>
</dbReference>